<evidence type="ECO:0000259" key="1">
    <source>
        <dbReference type="Pfam" id="PF13547"/>
    </source>
</evidence>
<evidence type="ECO:0000259" key="3">
    <source>
        <dbReference type="Pfam" id="PF23666"/>
    </source>
</evidence>
<dbReference type="EMBL" id="BMIQ01000001">
    <property type="protein sequence ID" value="GGD93360.1"/>
    <property type="molecule type" value="Genomic_DNA"/>
</dbReference>
<dbReference type="AlphaFoldDB" id="A0A916ZFI5"/>
<protein>
    <recommendedName>
        <fullName evidence="6">Tail protein</fullName>
    </recommendedName>
</protein>
<dbReference type="Pfam" id="PF23666">
    <property type="entry name" value="Rcc01698_C"/>
    <property type="match status" value="1"/>
</dbReference>
<dbReference type="Proteomes" id="UP000644699">
    <property type="component" value="Unassembled WGS sequence"/>
</dbReference>
<evidence type="ECO:0000313" key="4">
    <source>
        <dbReference type="EMBL" id="GGD93360.1"/>
    </source>
</evidence>
<dbReference type="Gene3D" id="3.20.20.80">
    <property type="entry name" value="Glycosidases"/>
    <property type="match status" value="1"/>
</dbReference>
<comment type="caution">
    <text evidence="4">The sequence shown here is derived from an EMBL/GenBank/DDBJ whole genome shotgun (WGS) entry which is preliminary data.</text>
</comment>
<proteinExistence type="predicted"/>
<dbReference type="RefSeq" id="WP_188907093.1">
    <property type="nucleotide sequence ID" value="NZ_BMIQ01000001.1"/>
</dbReference>
<dbReference type="SUPFAM" id="SSF51445">
    <property type="entry name" value="(Trans)glycosidases"/>
    <property type="match status" value="1"/>
</dbReference>
<feature type="domain" description="GTA TIM-barrel-like" evidence="1">
    <location>
        <begin position="272"/>
        <end position="565"/>
    </location>
</feature>
<dbReference type="CDD" id="cd19607">
    <property type="entry name" value="GTA_TIM-barrel-like"/>
    <property type="match status" value="1"/>
</dbReference>
<accession>A0A916ZFI5</accession>
<evidence type="ECO:0008006" key="6">
    <source>
        <dbReference type="Google" id="ProtNLM"/>
    </source>
</evidence>
<dbReference type="InterPro" id="IPR056490">
    <property type="entry name" value="Rcc01698_C"/>
</dbReference>
<keyword evidence="5" id="KW-1185">Reference proteome</keyword>
<evidence type="ECO:0000313" key="5">
    <source>
        <dbReference type="Proteomes" id="UP000644699"/>
    </source>
</evidence>
<dbReference type="InterPro" id="IPR017853">
    <property type="entry name" value="GH"/>
</dbReference>
<reference evidence="4" key="2">
    <citation type="submission" date="2020-09" db="EMBL/GenBank/DDBJ databases">
        <authorList>
            <person name="Sun Q."/>
            <person name="Zhou Y."/>
        </authorList>
    </citation>
    <scope>NUCLEOTIDE SEQUENCE</scope>
    <source>
        <strain evidence="4">CGMCC 1.15367</strain>
    </source>
</reference>
<reference evidence="4" key="1">
    <citation type="journal article" date="2014" name="Int. J. Syst. Evol. Microbiol.">
        <title>Complete genome sequence of Corynebacterium casei LMG S-19264T (=DSM 44701T), isolated from a smear-ripened cheese.</title>
        <authorList>
            <consortium name="US DOE Joint Genome Institute (JGI-PGF)"/>
            <person name="Walter F."/>
            <person name="Albersmeier A."/>
            <person name="Kalinowski J."/>
            <person name="Ruckert C."/>
        </authorList>
    </citation>
    <scope>NUCLEOTIDE SEQUENCE</scope>
    <source>
        <strain evidence="4">CGMCC 1.15367</strain>
    </source>
</reference>
<dbReference type="Pfam" id="PF13547">
    <property type="entry name" value="GTA_TIM"/>
    <property type="match status" value="1"/>
</dbReference>
<dbReference type="InterPro" id="IPR025195">
    <property type="entry name" value="GTA_TIM_dom"/>
</dbReference>
<organism evidence="4 5">
    <name type="scientific">Aureimonas endophytica</name>
    <dbReference type="NCBI Taxonomy" id="2027858"/>
    <lineage>
        <taxon>Bacteria</taxon>
        <taxon>Pseudomonadati</taxon>
        <taxon>Pseudomonadota</taxon>
        <taxon>Alphaproteobacteria</taxon>
        <taxon>Hyphomicrobiales</taxon>
        <taxon>Aurantimonadaceae</taxon>
        <taxon>Aureimonas</taxon>
    </lineage>
</organism>
<name>A0A916ZFI5_9HYPH</name>
<dbReference type="Pfam" id="PF13550">
    <property type="entry name" value="Phage-tail_3"/>
    <property type="match status" value="1"/>
</dbReference>
<sequence>MIEAKQGIGNAPAYRGLAYLVFEHLPLETWGNRIPQFSCEVLRPVGELERAIRAVTIIPGASEHGLDPEPVRERLRPGEDRLLNRNILHGASDFAASLDELTALCPRLERAALVVSWFGTDLRAGSCAIRPGVETAARDETVPWHVGPTGREAAHLVSRHGGGPAYGGTPSDAGTVRAIRDLKSRGLKVTYYPFILMDVPAENDLPDPYGAERQAAYPWRGRITLDIATGRLGTPDGTAPAGAAIARFVGTARPEDFSIEGGEVAYAGPVEWSYRRMVLHQAHLAKLAGGVDAFLIGSELRGLTRIRDAAGRFPFVDALCALAADVAAVLPEAKLTYGADWSEYFGYQPDDGSGDIFFNLDPLWAHPAIGMVGIDNYLPLADARDGEPGAYEPAALRQAIAGGEYFDWFYESDADRRAGRRRPITDGLGKPWLFRPKDIRSWWENAHFERRGGVEQARPTPWQPRGKPIWFTELGCPAVDKGANQPNVFVDPKSSESELPYFSEGRRDDLIQRRVLDAHLGYWDPAARGFVEAANPVSPIYGGRMVEPSAIHLWTWDARPYPAFPARGAIWSDGGNWRRGHWLTGRLGSAPMDGLIAALLRDHGVTALDVEGVDALIGGYVATGAGSARSELEELLRLCGLVARAEAGRLVFRSLASRGLDGRLDALAEASGDAAPLELRRAEASEVVEEVVVGFLDPARAYQPATAEALRVGRPFPMKDMLDLPVVLDEEAARHFAGSMLNLAVAAQETARFALAPTAIAVEPGDVVALSGQPGRWLVTRIEDGETRRVEARRLPAAGGAAYGTRPGEDVPASLPAANAPAIASRPKVLFLDLPLGEAAQPEEAARIACFAEPFTRLAVDASIGGEAFTDRRIVTRPAMTGALVAPLPAGAEGLRAAGAAFEVRLDRGALFSITRAALLAGGNLAAVQARNGEWELLQFESAEEREPMRFRLRGLVRAQGGTEDAMAAGAEAGAPFVLLDGAAEPIGLKAAEIGMAIEWRIAPAGYTLDDPAVVRSSARLGRRAVRPLSPVHLRCAFQADGAAVIAWIRRTRIGGDGWDGLDVPLGEEIERYRVTIADGTGREMVRESDAPALALSAADQRAFFGALPARLDIRVAQFSLRHGAGGERRKVFARPAAFVS</sequence>
<dbReference type="InterPro" id="IPR032876">
    <property type="entry name" value="J_dom"/>
</dbReference>
<feature type="domain" description="Rcc01698-like C-terminal" evidence="3">
    <location>
        <begin position="879"/>
        <end position="978"/>
    </location>
</feature>
<evidence type="ECO:0000259" key="2">
    <source>
        <dbReference type="Pfam" id="PF13550"/>
    </source>
</evidence>
<feature type="domain" description="Tip attachment protein J" evidence="2">
    <location>
        <begin position="625"/>
        <end position="784"/>
    </location>
</feature>
<gene>
    <name evidence="4" type="ORF">GCM10011390_10170</name>
</gene>